<gene>
    <name evidence="3" type="ORF">M0812_15436</name>
</gene>
<keyword evidence="1" id="KW-1133">Transmembrane helix</keyword>
<sequence length="404" mass="45630">MKLILISLFFLVLLVVPSFQEKVTPLEYPNEKQYDEKWKNDEMGTNGQTIGQVGCLMSSVSNAIAGHNILIDGETSNPDTLNQFLRANDGYTADSGLRHYVVVEVNSTLIEYVGDEDSMTRSEIIEALQTKTKVLLPKVGNPHWVLLTGYDTEDESIYYVSDPGYAKETTTVDAISEWRIYTMDFQGPTPTPEPTPEPSPVRPVGYNHFDQCDDAWGDEIMGDDQHTICDYGDFMTSLAMALNGHNIKYDDKDITPKTFNGFLQQNEGYSDGYVVWHSVAASIDEENVKYVGKKESLTRDEVIEYLSNKTYGLIMDTEDGFYLCDGYDEALTEIYYVLDPSNKLLQSVPTSTVDSWRVYYIEMLKGDDDDDDETTSNSFLIKDLNTRVVATFFALLIFIVFVSL</sequence>
<evidence type="ECO:0008006" key="5">
    <source>
        <dbReference type="Google" id="ProtNLM"/>
    </source>
</evidence>
<keyword evidence="1" id="KW-0812">Transmembrane</keyword>
<feature type="transmembrane region" description="Helical" evidence="1">
    <location>
        <begin position="384"/>
        <end position="402"/>
    </location>
</feature>
<dbReference type="AlphaFoldDB" id="A0AAV7ZG43"/>
<evidence type="ECO:0000256" key="1">
    <source>
        <dbReference type="SAM" id="Phobius"/>
    </source>
</evidence>
<accession>A0AAV7ZG43</accession>
<evidence type="ECO:0000313" key="3">
    <source>
        <dbReference type="EMBL" id="KAJ3439410.1"/>
    </source>
</evidence>
<evidence type="ECO:0000256" key="2">
    <source>
        <dbReference type="SAM" id="SignalP"/>
    </source>
</evidence>
<dbReference type="Proteomes" id="UP001146793">
    <property type="component" value="Unassembled WGS sequence"/>
</dbReference>
<keyword evidence="2" id="KW-0732">Signal</keyword>
<comment type="caution">
    <text evidence="3">The sequence shown here is derived from an EMBL/GenBank/DDBJ whole genome shotgun (WGS) entry which is preliminary data.</text>
</comment>
<keyword evidence="1" id="KW-0472">Membrane</keyword>
<evidence type="ECO:0000313" key="4">
    <source>
        <dbReference type="Proteomes" id="UP001146793"/>
    </source>
</evidence>
<name>A0AAV7ZG43_9EUKA</name>
<dbReference type="PANTHER" id="PTHR40524:SF1">
    <property type="entry name" value="PEPTIDASE C39-LIKE DOMAIN-CONTAINING PROTEIN"/>
    <property type="match status" value="1"/>
</dbReference>
<proteinExistence type="predicted"/>
<dbReference type="EMBL" id="JANTQA010000032">
    <property type="protein sequence ID" value="KAJ3439410.1"/>
    <property type="molecule type" value="Genomic_DNA"/>
</dbReference>
<organism evidence="3 4">
    <name type="scientific">Anaeramoeba flamelloides</name>
    <dbReference type="NCBI Taxonomy" id="1746091"/>
    <lineage>
        <taxon>Eukaryota</taxon>
        <taxon>Metamonada</taxon>
        <taxon>Anaeramoebidae</taxon>
        <taxon>Anaeramoeba</taxon>
    </lineage>
</organism>
<feature type="chain" id="PRO_5043776162" description="Peptidase C39-like domain-containing protein" evidence="2">
    <location>
        <begin position="21"/>
        <end position="404"/>
    </location>
</feature>
<protein>
    <recommendedName>
        <fullName evidence="5">Peptidase C39-like domain-containing protein</fullName>
    </recommendedName>
</protein>
<reference evidence="3" key="1">
    <citation type="submission" date="2022-08" db="EMBL/GenBank/DDBJ databases">
        <title>Novel sulphate-reducing endosymbionts in the free-living metamonad Anaeramoeba.</title>
        <authorList>
            <person name="Jerlstrom-Hultqvist J."/>
            <person name="Cepicka I."/>
            <person name="Gallot-Lavallee L."/>
            <person name="Salas-Leiva D."/>
            <person name="Curtis B.A."/>
            <person name="Zahonova K."/>
            <person name="Pipaliya S."/>
            <person name="Dacks J."/>
            <person name="Roger A.J."/>
        </authorList>
    </citation>
    <scope>NUCLEOTIDE SEQUENCE</scope>
    <source>
        <strain evidence="3">Busselton2</strain>
    </source>
</reference>
<dbReference type="PANTHER" id="PTHR40524">
    <property type="entry name" value="PEPTIDASE_C39_2 DOMAIN-CONTAINING PROTEIN"/>
    <property type="match status" value="1"/>
</dbReference>
<feature type="signal peptide" evidence="2">
    <location>
        <begin position="1"/>
        <end position="20"/>
    </location>
</feature>